<dbReference type="GO" id="GO:0000151">
    <property type="term" value="C:ubiquitin ligase complex"/>
    <property type="evidence" value="ECO:0007669"/>
    <property type="project" value="TreeGrafter"/>
</dbReference>
<dbReference type="PROSITE" id="PS51229">
    <property type="entry name" value="DCUN1"/>
    <property type="match status" value="1"/>
</dbReference>
<keyword evidence="3" id="KW-0436">Ligase</keyword>
<accession>A0AAV3PAV4</accession>
<dbReference type="GO" id="GO:0032182">
    <property type="term" value="F:ubiquitin-like protein binding"/>
    <property type="evidence" value="ECO:0007669"/>
    <property type="project" value="TreeGrafter"/>
</dbReference>
<dbReference type="InterPro" id="IPR014764">
    <property type="entry name" value="DCN-prot"/>
</dbReference>
<gene>
    <name evidence="3" type="ORF">LIER_08095</name>
</gene>
<keyword evidence="4" id="KW-1185">Reference proteome</keyword>
<dbReference type="Gene3D" id="1.10.238.200">
    <property type="entry name" value="Cullin, PONY binding domain"/>
    <property type="match status" value="1"/>
</dbReference>
<dbReference type="GO" id="GO:0031624">
    <property type="term" value="F:ubiquitin conjugating enzyme binding"/>
    <property type="evidence" value="ECO:0007669"/>
    <property type="project" value="TreeGrafter"/>
</dbReference>
<evidence type="ECO:0000313" key="4">
    <source>
        <dbReference type="Proteomes" id="UP001454036"/>
    </source>
</evidence>
<dbReference type="EMBL" id="BAABME010001289">
    <property type="protein sequence ID" value="GAA0148734.1"/>
    <property type="molecule type" value="Genomic_DNA"/>
</dbReference>
<evidence type="ECO:0000259" key="2">
    <source>
        <dbReference type="PROSITE" id="PS51229"/>
    </source>
</evidence>
<sequence length="308" mass="35041">MNASFPIQFDIYQIYRRFCGIVSGENASGNEGYMWDDESPKARFSREALSQLLKSVETMFHPRVLLFEEIYNLMSRLNVMVDFSEFGRFYDFVFFICRENGQKNISKLAVSKAVMAWRLVLAGRFRLLNEWCDFVEKNQRHNISEDTWRQVLAFSRCVHENLEGYDPEGAWPVLIDDFVEHMYRTKGSNDPPNLQCSCGDSDVPSRDELLPGLKAFSGLKRKLSGDMETDQEVMDEHGSTRLATKLRRRHQPLSGSIFKCGKNIHGNSSSDCMEMIKPTNSFPSTKSQCAVEGCLAKGFAGLLSTNSG</sequence>
<dbReference type="InterPro" id="IPR042460">
    <property type="entry name" value="DCN1-like_PONY"/>
</dbReference>
<feature type="domain" description="DCUN1" evidence="2">
    <location>
        <begin position="1"/>
        <end position="183"/>
    </location>
</feature>
<dbReference type="GO" id="GO:0016874">
    <property type="term" value="F:ligase activity"/>
    <property type="evidence" value="ECO:0007669"/>
    <property type="project" value="UniProtKB-KW"/>
</dbReference>
<dbReference type="InterPro" id="IPR005176">
    <property type="entry name" value="PONY_dom"/>
</dbReference>
<comment type="caution">
    <text evidence="3">The sequence shown here is derived from an EMBL/GenBank/DDBJ whole genome shotgun (WGS) entry which is preliminary data.</text>
</comment>
<dbReference type="FunFam" id="1.10.238.200:FF:000006">
    <property type="entry name" value="Defective in cullin neddylation protein"/>
    <property type="match status" value="1"/>
</dbReference>
<evidence type="ECO:0000256" key="1">
    <source>
        <dbReference type="RuleBase" id="RU410713"/>
    </source>
</evidence>
<dbReference type="PANTHER" id="PTHR12281:SF31">
    <property type="entry name" value="DCN1-LIKE PROTEIN 3"/>
    <property type="match status" value="1"/>
</dbReference>
<organism evidence="3 4">
    <name type="scientific">Lithospermum erythrorhizon</name>
    <name type="common">Purple gromwell</name>
    <name type="synonym">Lithospermum officinale var. erythrorhizon</name>
    <dbReference type="NCBI Taxonomy" id="34254"/>
    <lineage>
        <taxon>Eukaryota</taxon>
        <taxon>Viridiplantae</taxon>
        <taxon>Streptophyta</taxon>
        <taxon>Embryophyta</taxon>
        <taxon>Tracheophyta</taxon>
        <taxon>Spermatophyta</taxon>
        <taxon>Magnoliopsida</taxon>
        <taxon>eudicotyledons</taxon>
        <taxon>Gunneridae</taxon>
        <taxon>Pentapetalae</taxon>
        <taxon>asterids</taxon>
        <taxon>lamiids</taxon>
        <taxon>Boraginales</taxon>
        <taxon>Boraginaceae</taxon>
        <taxon>Boraginoideae</taxon>
        <taxon>Lithospermeae</taxon>
        <taxon>Lithospermum</taxon>
    </lineage>
</organism>
<dbReference type="PANTHER" id="PTHR12281">
    <property type="entry name" value="RP42 RELATED"/>
    <property type="match status" value="1"/>
</dbReference>
<evidence type="ECO:0000313" key="3">
    <source>
        <dbReference type="EMBL" id="GAA0148734.1"/>
    </source>
</evidence>
<dbReference type="AlphaFoldDB" id="A0AAV3PAV4"/>
<dbReference type="GO" id="GO:0097602">
    <property type="term" value="F:cullin family protein binding"/>
    <property type="evidence" value="ECO:0007669"/>
    <property type="project" value="TreeGrafter"/>
</dbReference>
<proteinExistence type="predicted"/>
<dbReference type="Proteomes" id="UP001454036">
    <property type="component" value="Unassembled WGS sequence"/>
</dbReference>
<dbReference type="GO" id="GO:0045116">
    <property type="term" value="P:protein neddylation"/>
    <property type="evidence" value="ECO:0007669"/>
    <property type="project" value="TreeGrafter"/>
</dbReference>
<comment type="function">
    <text evidence="1">Neddylation of cullins play an essential role in the regulation of SCF-type complexes activity.</text>
</comment>
<protein>
    <recommendedName>
        <fullName evidence="1">Defective in cullin neddylation protein</fullName>
    </recommendedName>
</protein>
<dbReference type="Pfam" id="PF03556">
    <property type="entry name" value="Cullin_binding"/>
    <property type="match status" value="1"/>
</dbReference>
<name>A0AAV3PAV4_LITER</name>
<reference evidence="3 4" key="1">
    <citation type="submission" date="2024-01" db="EMBL/GenBank/DDBJ databases">
        <title>The complete chloroplast genome sequence of Lithospermum erythrorhizon: insights into the phylogenetic relationship among Boraginaceae species and the maternal lineages of purple gromwells.</title>
        <authorList>
            <person name="Okada T."/>
            <person name="Watanabe K."/>
        </authorList>
    </citation>
    <scope>NUCLEOTIDE SEQUENCE [LARGE SCALE GENOMIC DNA]</scope>
</reference>